<evidence type="ECO:0000313" key="1">
    <source>
        <dbReference type="EMBL" id="KAF6441209.1"/>
    </source>
</evidence>
<dbReference type="Proteomes" id="UP000593571">
    <property type="component" value="Unassembled WGS sequence"/>
</dbReference>
<reference evidence="1 2" key="1">
    <citation type="journal article" date="2020" name="Nature">
        <title>Six reference-quality genomes reveal evolution of bat adaptations.</title>
        <authorList>
            <person name="Jebb D."/>
            <person name="Huang Z."/>
            <person name="Pippel M."/>
            <person name="Hughes G.M."/>
            <person name="Lavrichenko K."/>
            <person name="Devanna P."/>
            <person name="Winkler S."/>
            <person name="Jermiin L.S."/>
            <person name="Skirmuntt E.C."/>
            <person name="Katzourakis A."/>
            <person name="Burkitt-Gray L."/>
            <person name="Ray D.A."/>
            <person name="Sullivan K.A.M."/>
            <person name="Roscito J.G."/>
            <person name="Kirilenko B.M."/>
            <person name="Davalos L.M."/>
            <person name="Corthals A.P."/>
            <person name="Power M.L."/>
            <person name="Jones G."/>
            <person name="Ransome R.D."/>
            <person name="Dechmann D.K.N."/>
            <person name="Locatelli A.G."/>
            <person name="Puechmaille S.J."/>
            <person name="Fedrigo O."/>
            <person name="Jarvis E.D."/>
            <person name="Hiller M."/>
            <person name="Vernes S.C."/>
            <person name="Myers E.W."/>
            <person name="Teeling E.C."/>
        </authorList>
    </citation>
    <scope>NUCLEOTIDE SEQUENCE [LARGE SCALE GENOMIC DNA]</scope>
    <source>
        <strain evidence="1">MRouAeg1</strain>
        <tissue evidence="1">Muscle</tissue>
    </source>
</reference>
<evidence type="ECO:0000313" key="2">
    <source>
        <dbReference type="Proteomes" id="UP000593571"/>
    </source>
</evidence>
<protein>
    <submittedName>
        <fullName evidence="1">Uncharacterized protein</fullName>
    </submittedName>
</protein>
<name>A0A7J8F1C2_ROUAE</name>
<sequence length="125" mass="13734">MIHIKAQRINKEIEILKKSTNGFHYKFNIKETQSILSASLFKNYHGTLSGGSSTQTCGSQALVSVSITQRPARVQVPGPCITQRLARVQVPGPCSQTLNSFLSLMNLHFKTRSSVLDSGCTRNVV</sequence>
<gene>
    <name evidence="1" type="ORF">HJG63_012355</name>
</gene>
<comment type="caution">
    <text evidence="1">The sequence shown here is derived from an EMBL/GenBank/DDBJ whole genome shotgun (WGS) entry which is preliminary data.</text>
</comment>
<accession>A0A7J8F1C2</accession>
<dbReference type="AlphaFoldDB" id="A0A7J8F1C2"/>
<keyword evidence="2" id="KW-1185">Reference proteome</keyword>
<dbReference type="EMBL" id="JACASE010000008">
    <property type="protein sequence ID" value="KAF6441209.1"/>
    <property type="molecule type" value="Genomic_DNA"/>
</dbReference>
<organism evidence="1 2">
    <name type="scientific">Rousettus aegyptiacus</name>
    <name type="common">Egyptian fruit bat</name>
    <name type="synonym">Pteropus aegyptiacus</name>
    <dbReference type="NCBI Taxonomy" id="9407"/>
    <lineage>
        <taxon>Eukaryota</taxon>
        <taxon>Metazoa</taxon>
        <taxon>Chordata</taxon>
        <taxon>Craniata</taxon>
        <taxon>Vertebrata</taxon>
        <taxon>Euteleostomi</taxon>
        <taxon>Mammalia</taxon>
        <taxon>Eutheria</taxon>
        <taxon>Laurasiatheria</taxon>
        <taxon>Chiroptera</taxon>
        <taxon>Yinpterochiroptera</taxon>
        <taxon>Pteropodoidea</taxon>
        <taxon>Pteropodidae</taxon>
        <taxon>Rousettinae</taxon>
        <taxon>Rousettus</taxon>
    </lineage>
</organism>
<proteinExistence type="predicted"/>